<evidence type="ECO:0000256" key="2">
    <source>
        <dbReference type="SAM" id="MobiDB-lite"/>
    </source>
</evidence>
<feature type="repeat" description="TPR" evidence="1">
    <location>
        <begin position="136"/>
        <end position="169"/>
    </location>
</feature>
<reference evidence="4 5" key="1">
    <citation type="submission" date="2019-03" db="EMBL/GenBank/DDBJ databases">
        <title>Comparative insights into the high quality Complete genome sequence of highly metal resistant Cupriavidus metallidurans strain BS1 isolated from a gold-copper mine.</title>
        <authorList>
            <person name="Mazhar H.S."/>
            <person name="Rensing C."/>
        </authorList>
    </citation>
    <scope>NUCLEOTIDE SEQUENCE [LARGE SCALE GENOMIC DNA]</scope>
    <source>
        <strain evidence="4 5">BS1</strain>
    </source>
</reference>
<dbReference type="Pfam" id="PF13432">
    <property type="entry name" value="TPR_16"/>
    <property type="match status" value="1"/>
</dbReference>
<feature type="signal peptide" evidence="3">
    <location>
        <begin position="1"/>
        <end position="41"/>
    </location>
</feature>
<dbReference type="OrthoDB" id="8535852at2"/>
<feature type="region of interest" description="Disordered" evidence="2">
    <location>
        <begin position="243"/>
        <end position="273"/>
    </location>
</feature>
<dbReference type="AlphaFoldDB" id="A0A482IYU8"/>
<evidence type="ECO:0000313" key="5">
    <source>
        <dbReference type="Proteomes" id="UP000253772"/>
    </source>
</evidence>
<dbReference type="InterPro" id="IPR019734">
    <property type="entry name" value="TPR_rpt"/>
</dbReference>
<dbReference type="InterPro" id="IPR016931">
    <property type="entry name" value="UCP029658_TPR"/>
</dbReference>
<evidence type="ECO:0000256" key="1">
    <source>
        <dbReference type="PROSITE-ProRule" id="PRU00339"/>
    </source>
</evidence>
<feature type="chain" id="PRO_5019765079" evidence="3">
    <location>
        <begin position="42"/>
        <end position="273"/>
    </location>
</feature>
<protein>
    <submittedName>
        <fullName evidence="4">Pilus assembly protein TadD</fullName>
    </submittedName>
</protein>
<proteinExistence type="predicted"/>
<dbReference type="PIRSF" id="PIRSF029658">
    <property type="entry name" value="UCP029658_TPR"/>
    <property type="match status" value="1"/>
</dbReference>
<organism evidence="4 5">
    <name type="scientific">Cupriavidus metallidurans</name>
    <dbReference type="NCBI Taxonomy" id="119219"/>
    <lineage>
        <taxon>Bacteria</taxon>
        <taxon>Pseudomonadati</taxon>
        <taxon>Pseudomonadota</taxon>
        <taxon>Betaproteobacteria</taxon>
        <taxon>Burkholderiales</taxon>
        <taxon>Burkholderiaceae</taxon>
        <taxon>Cupriavidus</taxon>
    </lineage>
</organism>
<sequence>MKTVMSPWSPWSPRTLLPASLAMPLAAALLLAGCASTPNTAEVMAQQADAQIELAKLRDKEARAEYNDQSVYLGLINRMQTEAMYFASLAHIDAFQQKFGSNPSLLAMRADALRETGQDDAALQAYRDLLGTDRAARAHHGIGLVLGRQGDFMRAAGELRQAVSMEPVNPQFSSDLGYALMRGGALQEARVPVMQALELDAANPRVISNAVVWLWASGKRAEANAMMQRAAMQEPTRAAVRKEADRVSRAAQVRDKTAPRGAQAVALNAGVKP</sequence>
<accession>A0A482IYU8</accession>
<keyword evidence="3" id="KW-0732">Signal</keyword>
<evidence type="ECO:0000256" key="3">
    <source>
        <dbReference type="SAM" id="SignalP"/>
    </source>
</evidence>
<dbReference type="SUPFAM" id="SSF48452">
    <property type="entry name" value="TPR-like"/>
    <property type="match status" value="1"/>
</dbReference>
<dbReference type="Gene3D" id="1.25.40.10">
    <property type="entry name" value="Tetratricopeptide repeat domain"/>
    <property type="match status" value="1"/>
</dbReference>
<evidence type="ECO:0000313" key="4">
    <source>
        <dbReference type="EMBL" id="QBP13611.1"/>
    </source>
</evidence>
<dbReference type="PROSITE" id="PS50005">
    <property type="entry name" value="TPR"/>
    <property type="match status" value="1"/>
</dbReference>
<feature type="compositionally biased region" description="Basic and acidic residues" evidence="2">
    <location>
        <begin position="243"/>
        <end position="258"/>
    </location>
</feature>
<gene>
    <name evidence="4" type="ORF">DDF84_028890</name>
</gene>
<dbReference type="PROSITE" id="PS51257">
    <property type="entry name" value="PROKAR_LIPOPROTEIN"/>
    <property type="match status" value="1"/>
</dbReference>
<keyword evidence="1" id="KW-0802">TPR repeat</keyword>
<name>A0A482IYU8_9BURK</name>
<dbReference type="RefSeq" id="WP_017513574.1">
    <property type="nucleotide sequence ID" value="NZ_CP037901.1"/>
</dbReference>
<dbReference type="InterPro" id="IPR011990">
    <property type="entry name" value="TPR-like_helical_dom_sf"/>
</dbReference>
<dbReference type="Proteomes" id="UP000253772">
    <property type="component" value="Chromosome c2"/>
</dbReference>
<dbReference type="EMBL" id="CP037901">
    <property type="protein sequence ID" value="QBP13611.1"/>
    <property type="molecule type" value="Genomic_DNA"/>
</dbReference>